<protein>
    <submittedName>
        <fullName evidence="1">Uncharacterized protein</fullName>
    </submittedName>
</protein>
<keyword evidence="2" id="KW-1185">Reference proteome</keyword>
<dbReference type="AlphaFoldDB" id="A0AAQ4FCI2"/>
<gene>
    <name evidence="1" type="ORF">V5799_009107</name>
</gene>
<proteinExistence type="predicted"/>
<dbReference type="EMBL" id="JARKHS020004492">
    <property type="protein sequence ID" value="KAK8784533.1"/>
    <property type="molecule type" value="Genomic_DNA"/>
</dbReference>
<accession>A0AAQ4FCI2</accession>
<sequence length="73" mass="7914">MQAAVIQQSKGMQTHGNTRSQAVQTDFLQFQEVASPVFPESGTHFPGMVSIMDMATAATVGHMPHLMQEILAI</sequence>
<evidence type="ECO:0000313" key="1">
    <source>
        <dbReference type="EMBL" id="KAK8784533.1"/>
    </source>
</evidence>
<evidence type="ECO:0000313" key="2">
    <source>
        <dbReference type="Proteomes" id="UP001321473"/>
    </source>
</evidence>
<organism evidence="1 2">
    <name type="scientific">Amblyomma americanum</name>
    <name type="common">Lone star tick</name>
    <dbReference type="NCBI Taxonomy" id="6943"/>
    <lineage>
        <taxon>Eukaryota</taxon>
        <taxon>Metazoa</taxon>
        <taxon>Ecdysozoa</taxon>
        <taxon>Arthropoda</taxon>
        <taxon>Chelicerata</taxon>
        <taxon>Arachnida</taxon>
        <taxon>Acari</taxon>
        <taxon>Parasitiformes</taxon>
        <taxon>Ixodida</taxon>
        <taxon>Ixodoidea</taxon>
        <taxon>Ixodidae</taxon>
        <taxon>Amblyomminae</taxon>
        <taxon>Amblyomma</taxon>
    </lineage>
</organism>
<comment type="caution">
    <text evidence="1">The sequence shown here is derived from an EMBL/GenBank/DDBJ whole genome shotgun (WGS) entry which is preliminary data.</text>
</comment>
<name>A0AAQ4FCI2_AMBAM</name>
<reference evidence="1 2" key="1">
    <citation type="journal article" date="2023" name="Arcadia Sci">
        <title>De novo assembly of a long-read Amblyomma americanum tick genome.</title>
        <authorList>
            <person name="Chou S."/>
            <person name="Poskanzer K.E."/>
            <person name="Rollins M."/>
            <person name="Thuy-Boun P.S."/>
        </authorList>
    </citation>
    <scope>NUCLEOTIDE SEQUENCE [LARGE SCALE GENOMIC DNA]</scope>
    <source>
        <strain evidence="1">F_SG_1</strain>
        <tissue evidence="1">Salivary glands</tissue>
    </source>
</reference>
<dbReference type="Proteomes" id="UP001321473">
    <property type="component" value="Unassembled WGS sequence"/>
</dbReference>